<dbReference type="Gene3D" id="3.20.20.210">
    <property type="match status" value="1"/>
</dbReference>
<reference evidence="1" key="2">
    <citation type="journal article" date="2021" name="PeerJ">
        <title>Extensive microbial diversity within the chicken gut microbiome revealed by metagenomics and culture.</title>
        <authorList>
            <person name="Gilroy R."/>
            <person name="Ravi A."/>
            <person name="Getino M."/>
            <person name="Pursley I."/>
            <person name="Horton D.L."/>
            <person name="Alikhan N.F."/>
            <person name="Baker D."/>
            <person name="Gharbi K."/>
            <person name="Hall N."/>
            <person name="Watson M."/>
            <person name="Adriaenssens E.M."/>
            <person name="Foster-Nyarko E."/>
            <person name="Jarju S."/>
            <person name="Secka A."/>
            <person name="Antonio M."/>
            <person name="Oren A."/>
            <person name="Chaudhuri R.R."/>
            <person name="La Ragione R."/>
            <person name="Hildebrand F."/>
            <person name="Pallen M.J."/>
        </authorList>
    </citation>
    <scope>NUCLEOTIDE SEQUENCE</scope>
    <source>
        <strain evidence="1">CHK199-13235</strain>
    </source>
</reference>
<protein>
    <recommendedName>
        <fullName evidence="3">Trimethylamine corrinoid protein 2</fullName>
    </recommendedName>
</protein>
<proteinExistence type="predicted"/>
<accession>A0A9D1FNZ3</accession>
<evidence type="ECO:0000313" key="2">
    <source>
        <dbReference type="Proteomes" id="UP000824002"/>
    </source>
</evidence>
<dbReference type="AlphaFoldDB" id="A0A9D1FNZ3"/>
<comment type="caution">
    <text evidence="1">The sequence shown here is derived from an EMBL/GenBank/DDBJ whole genome shotgun (WGS) entry which is preliminary data.</text>
</comment>
<evidence type="ECO:0000313" key="1">
    <source>
        <dbReference type="EMBL" id="HIS77054.1"/>
    </source>
</evidence>
<dbReference type="Proteomes" id="UP000824002">
    <property type="component" value="Unassembled WGS sequence"/>
</dbReference>
<name>A0A9D1FNZ3_9FIRM</name>
<dbReference type="EMBL" id="DVJP01000066">
    <property type="protein sequence ID" value="HIS77054.1"/>
    <property type="molecule type" value="Genomic_DNA"/>
</dbReference>
<gene>
    <name evidence="1" type="ORF">IAB51_09675</name>
</gene>
<reference evidence="1" key="1">
    <citation type="submission" date="2020-10" db="EMBL/GenBank/DDBJ databases">
        <authorList>
            <person name="Gilroy R."/>
        </authorList>
    </citation>
    <scope>NUCLEOTIDE SEQUENCE</scope>
    <source>
        <strain evidence="1">CHK199-13235</strain>
    </source>
</reference>
<sequence length="360" mass="40821">MIHFTSENWARTRETYDAWWEGALERPLIKSPVRCFDPGRPAPKAPLLSQENCHDFSYSPEEIVDAMDYDLSQLAFMGDAFPMVNFDSFGPGVLAAFCGAKLDNQSGRVWFFPAENLPIDKIHIHYDPESPWVQRIKAIYKAGLDRWEGNVLMGMPDLGGIMDVIATFRGSEELLIDLYDAPEEVHRLRQEAYTAWMEAYRDLEKALSGNPGYSDWDGLYSSKPAYVLQSDFCYMIGTPMFDEFVLPDIENACRELGRAIYHLDGIGELKHLDHLLEIPELNAVQWVYGDGQPSARHWIEVYQKIAAAGKGIHMIGGREDFEAIRQAVPNGRFYAIFAEQTVAETKAMLEHFGVPANKPE</sequence>
<organism evidence="1 2">
    <name type="scientific">Candidatus Merdivicinus excrementipullorum</name>
    <dbReference type="NCBI Taxonomy" id="2840867"/>
    <lineage>
        <taxon>Bacteria</taxon>
        <taxon>Bacillati</taxon>
        <taxon>Bacillota</taxon>
        <taxon>Clostridia</taxon>
        <taxon>Eubacteriales</taxon>
        <taxon>Oscillospiraceae</taxon>
        <taxon>Oscillospiraceae incertae sedis</taxon>
        <taxon>Candidatus Merdivicinus</taxon>
    </lineage>
</organism>
<dbReference type="InterPro" id="IPR038071">
    <property type="entry name" value="UROD/MetE-like_sf"/>
</dbReference>
<evidence type="ECO:0008006" key="3">
    <source>
        <dbReference type="Google" id="ProtNLM"/>
    </source>
</evidence>